<sequence length="347" mass="40445">MEQWSVVHRVFAYDSFVKNNESVVKVQRAFRINFNIGRHGAVPDRQTIMRWVTAFRTTGIITKKKPPGPVRTVTTPENTERVRAAVLQSPRRSVRKQAQALQINRSSVRRIVKRELNFHPYKLTIVQQLKPTDYHQRSEFALEMLSLFEVNDDILLFMSDEAHFHLDGFVNKQNCRYYAAENPQSLHERPLHSPKVTVWCALSKKLIIGPYFFEEQGNTVTVNSVPPTLKCLVTFLNQSCVKEDELSTRQISGFNKMKHLISRFGDMHWPPRLPDLTVCDFFLWGYLKSRVYESKPRTLDELKDAIKTEIALIDENLLQRVHLNLLDQLSSCYEQDGRHMLDVLFKT</sequence>
<dbReference type="GO" id="GO:0003676">
    <property type="term" value="F:nucleic acid binding"/>
    <property type="evidence" value="ECO:0007669"/>
    <property type="project" value="InterPro"/>
</dbReference>
<accession>A0AAV0WD47</accession>
<dbReference type="Proteomes" id="UP001160148">
    <property type="component" value="Unassembled WGS sequence"/>
</dbReference>
<evidence type="ECO:0000259" key="2">
    <source>
        <dbReference type="Pfam" id="PF16087"/>
    </source>
</evidence>
<dbReference type="InterPro" id="IPR032135">
    <property type="entry name" value="DUF4817"/>
</dbReference>
<proteinExistence type="predicted"/>
<dbReference type="Pfam" id="PF16087">
    <property type="entry name" value="DUF4817"/>
    <property type="match status" value="1"/>
</dbReference>
<dbReference type="InterPro" id="IPR009057">
    <property type="entry name" value="Homeodomain-like_sf"/>
</dbReference>
<protein>
    <recommendedName>
        <fullName evidence="2">DUF4817 domain-containing protein</fullName>
    </recommendedName>
</protein>
<evidence type="ECO:0000256" key="1">
    <source>
        <dbReference type="ARBA" id="ARBA00004123"/>
    </source>
</evidence>
<dbReference type="InterPro" id="IPR036397">
    <property type="entry name" value="RNaseH_sf"/>
</dbReference>
<dbReference type="AlphaFoldDB" id="A0AAV0WD47"/>
<evidence type="ECO:0000313" key="4">
    <source>
        <dbReference type="Proteomes" id="UP001160148"/>
    </source>
</evidence>
<evidence type="ECO:0000313" key="3">
    <source>
        <dbReference type="EMBL" id="CAI6353806.1"/>
    </source>
</evidence>
<dbReference type="PANTHER" id="PTHR47326:SF1">
    <property type="entry name" value="HTH PSQ-TYPE DOMAIN-CONTAINING PROTEIN"/>
    <property type="match status" value="1"/>
</dbReference>
<dbReference type="GO" id="GO:0005634">
    <property type="term" value="C:nucleus"/>
    <property type="evidence" value="ECO:0007669"/>
    <property type="project" value="UniProtKB-SubCell"/>
</dbReference>
<gene>
    <name evidence="3" type="ORF">MEUPH1_LOCUS9884</name>
</gene>
<comment type="caution">
    <text evidence="3">The sequence shown here is derived from an EMBL/GenBank/DDBJ whole genome shotgun (WGS) entry which is preliminary data.</text>
</comment>
<organism evidence="3 4">
    <name type="scientific">Macrosiphum euphorbiae</name>
    <name type="common">potato aphid</name>
    <dbReference type="NCBI Taxonomy" id="13131"/>
    <lineage>
        <taxon>Eukaryota</taxon>
        <taxon>Metazoa</taxon>
        <taxon>Ecdysozoa</taxon>
        <taxon>Arthropoda</taxon>
        <taxon>Hexapoda</taxon>
        <taxon>Insecta</taxon>
        <taxon>Pterygota</taxon>
        <taxon>Neoptera</taxon>
        <taxon>Paraneoptera</taxon>
        <taxon>Hemiptera</taxon>
        <taxon>Sternorrhyncha</taxon>
        <taxon>Aphidomorpha</taxon>
        <taxon>Aphidoidea</taxon>
        <taxon>Aphididae</taxon>
        <taxon>Macrosiphini</taxon>
        <taxon>Macrosiphum</taxon>
    </lineage>
</organism>
<dbReference type="SUPFAM" id="SSF46689">
    <property type="entry name" value="Homeodomain-like"/>
    <property type="match status" value="1"/>
</dbReference>
<reference evidence="3 4" key="1">
    <citation type="submission" date="2023-01" db="EMBL/GenBank/DDBJ databases">
        <authorList>
            <person name="Whitehead M."/>
        </authorList>
    </citation>
    <scope>NUCLEOTIDE SEQUENCE [LARGE SCALE GENOMIC DNA]</scope>
</reference>
<feature type="domain" description="DUF4817" evidence="2">
    <location>
        <begin position="17"/>
        <end position="62"/>
    </location>
</feature>
<dbReference type="PANTHER" id="PTHR47326">
    <property type="entry name" value="TRANSPOSABLE ELEMENT TC3 TRANSPOSASE-LIKE PROTEIN"/>
    <property type="match status" value="1"/>
</dbReference>
<comment type="subcellular location">
    <subcellularLocation>
        <location evidence="1">Nucleus</location>
    </subcellularLocation>
</comment>
<name>A0AAV0WD47_9HEMI</name>
<dbReference type="EMBL" id="CARXXK010000002">
    <property type="protein sequence ID" value="CAI6353806.1"/>
    <property type="molecule type" value="Genomic_DNA"/>
</dbReference>
<keyword evidence="4" id="KW-1185">Reference proteome</keyword>
<dbReference type="Gene3D" id="3.30.420.10">
    <property type="entry name" value="Ribonuclease H-like superfamily/Ribonuclease H"/>
    <property type="match status" value="1"/>
</dbReference>